<evidence type="ECO:0000313" key="4">
    <source>
        <dbReference type="EMBL" id="KST64347.1"/>
    </source>
</evidence>
<dbReference type="PANTHER" id="PTHR43308">
    <property type="entry name" value="OUTER MEMBRANE PROTEIN ALPHA-RELATED"/>
    <property type="match status" value="1"/>
</dbReference>
<sequence>MNSHNKTIRRLIVLGSVLTGGVISNCSVSRASIVVQNTLPPEQIADTATAGELLTGKDIPHSEISPPEKDLSLLQTEFSSTTSAITTTATDAPEKLEKQFSSPIDRAYPPPHNSAGLSFPSDKANNSNEVNNLGVKTEIKSQITPGNERIPKTNQPSVSGLSDVYPTDWAYQALKSLVERYQVISGYPDGTFRGKRPLTRYEFAEILSATVDKMESVVADLTGQDYVRQDMIILRRLRLEYRAALDGLSRIEKISDSIDRLEGNQFSTTTKLSGEQIFGLTGGSGANGILLSRSRVNLRTSFRPNDLLITQFEAGSDSQDAIGLKQEENGNLLGTSGFIANGGGLDYADVESNFRLRRLYYTLRPTSDLAVTLGAKMSPRDFIDRNSYANNEAVDFSSSFFLNNPLIVQNQIDRNGGAGAAISWNPGGGKFTLRSLYIAGNSSEPDSDSDGGLFGDPRQSSVELEYVPSKQLTIRLQYTNASINNIDIEAFGVNAEYSLNYNTGIFARLGFGKYQGFSTVTNTDLDLNPVSWAIGVGFRNIVIPGTIAGIAIGQPFATNGLGDANQINLEAFYNLQLSDNISVTPTFTFVDNADNDSSNSIIWQSTLRTVISF</sequence>
<gene>
    <name evidence="4" type="ORF">BC008_16925</name>
    <name evidence="5" type="ORF">BC008_17210</name>
</gene>
<dbReference type="EMBL" id="LMTZ01000123">
    <property type="protein sequence ID" value="KST64400.1"/>
    <property type="molecule type" value="Genomic_DNA"/>
</dbReference>
<comment type="caution">
    <text evidence="5">The sequence shown here is derived from an EMBL/GenBank/DDBJ whole genome shotgun (WGS) entry which is preliminary data.</text>
</comment>
<dbReference type="PROSITE" id="PS51272">
    <property type="entry name" value="SLH"/>
    <property type="match status" value="1"/>
</dbReference>
<dbReference type="InterPro" id="IPR001119">
    <property type="entry name" value="SLH_dom"/>
</dbReference>
<dbReference type="GO" id="GO:0008643">
    <property type="term" value="P:carbohydrate transport"/>
    <property type="evidence" value="ECO:0007669"/>
    <property type="project" value="InterPro"/>
</dbReference>
<proteinExistence type="inferred from homology"/>
<accession>A0A0V7ZIJ9</accession>
<evidence type="ECO:0000256" key="1">
    <source>
        <dbReference type="ARBA" id="ARBA00008769"/>
    </source>
</evidence>
<dbReference type="GO" id="GO:0016020">
    <property type="term" value="C:membrane"/>
    <property type="evidence" value="ECO:0007669"/>
    <property type="project" value="InterPro"/>
</dbReference>
<evidence type="ECO:0000256" key="2">
    <source>
        <dbReference type="RuleBase" id="RU363072"/>
    </source>
</evidence>
<comment type="similarity">
    <text evidence="1 2">Belongs to the OprB family.</text>
</comment>
<name>A0A0V7ZIJ9_9CYAN</name>
<reference evidence="5 6" key="1">
    <citation type="journal article" date="2015" name="Genome Announc.">
        <title>Draft Genome of the Euendolithic (true boring) Cyanobacterium Mastigocoleus testarum strain BC008.</title>
        <authorList>
            <person name="Guida B.S."/>
            <person name="Garcia-Pichel F."/>
        </authorList>
    </citation>
    <scope>NUCLEOTIDE SEQUENCE [LARGE SCALE GENOMIC DNA]</scope>
    <source>
        <strain evidence="5 6">BC008</strain>
    </source>
</reference>
<dbReference type="SUPFAM" id="SSF56935">
    <property type="entry name" value="Porins"/>
    <property type="match status" value="1"/>
</dbReference>
<dbReference type="GO" id="GO:0015288">
    <property type="term" value="F:porin activity"/>
    <property type="evidence" value="ECO:0007669"/>
    <property type="project" value="InterPro"/>
</dbReference>
<keyword evidence="6" id="KW-1185">Reference proteome</keyword>
<protein>
    <submittedName>
        <fullName evidence="5">Porin</fullName>
    </submittedName>
</protein>
<evidence type="ECO:0000259" key="3">
    <source>
        <dbReference type="PROSITE" id="PS51272"/>
    </source>
</evidence>
<evidence type="ECO:0000313" key="6">
    <source>
        <dbReference type="Proteomes" id="UP000053372"/>
    </source>
</evidence>
<dbReference type="AlphaFoldDB" id="A0A0V7ZIJ9"/>
<dbReference type="InterPro" id="IPR047684">
    <property type="entry name" value="Por_som-like"/>
</dbReference>
<dbReference type="InterPro" id="IPR051465">
    <property type="entry name" value="Cell_Envelope_Struct_Comp"/>
</dbReference>
<dbReference type="NCBIfam" id="NF033921">
    <property type="entry name" value="por_somb"/>
    <property type="match status" value="1"/>
</dbReference>
<evidence type="ECO:0000313" key="5">
    <source>
        <dbReference type="EMBL" id="KST64400.1"/>
    </source>
</evidence>
<feature type="domain" description="SLH" evidence="3">
    <location>
        <begin position="157"/>
        <end position="221"/>
    </location>
</feature>
<dbReference type="Pfam" id="PF00395">
    <property type="entry name" value="SLH"/>
    <property type="match status" value="1"/>
</dbReference>
<dbReference type="InterPro" id="IPR038673">
    <property type="entry name" value="OprB_sf"/>
</dbReference>
<dbReference type="Proteomes" id="UP000053372">
    <property type="component" value="Unassembled WGS sequence"/>
</dbReference>
<dbReference type="Gene3D" id="2.40.160.180">
    <property type="entry name" value="Carbohydrate-selective porin OprB"/>
    <property type="match status" value="1"/>
</dbReference>
<dbReference type="Pfam" id="PF04966">
    <property type="entry name" value="OprB"/>
    <property type="match status" value="1"/>
</dbReference>
<dbReference type="InterPro" id="IPR007049">
    <property type="entry name" value="Carb-sel_porin_OprB"/>
</dbReference>
<dbReference type="PANTHER" id="PTHR43308:SF1">
    <property type="entry name" value="OUTER MEMBRANE PROTEIN ALPHA"/>
    <property type="match status" value="1"/>
</dbReference>
<dbReference type="EMBL" id="LMTZ01000124">
    <property type="protein sequence ID" value="KST64347.1"/>
    <property type="molecule type" value="Genomic_DNA"/>
</dbReference>
<organism evidence="5 6">
    <name type="scientific">Mastigocoleus testarum BC008</name>
    <dbReference type="NCBI Taxonomy" id="371196"/>
    <lineage>
        <taxon>Bacteria</taxon>
        <taxon>Bacillati</taxon>
        <taxon>Cyanobacteriota</taxon>
        <taxon>Cyanophyceae</taxon>
        <taxon>Nostocales</taxon>
        <taxon>Hapalosiphonaceae</taxon>
        <taxon>Mastigocoleus</taxon>
    </lineage>
</organism>